<evidence type="ECO:0000313" key="2">
    <source>
        <dbReference type="Proteomes" id="UP001151760"/>
    </source>
</evidence>
<reference evidence="1" key="1">
    <citation type="journal article" date="2022" name="Int. J. Mol. Sci.">
        <title>Draft Genome of Tanacetum Coccineum: Genomic Comparison of Closely Related Tanacetum-Family Plants.</title>
        <authorList>
            <person name="Yamashiro T."/>
            <person name="Shiraishi A."/>
            <person name="Nakayama K."/>
            <person name="Satake H."/>
        </authorList>
    </citation>
    <scope>NUCLEOTIDE SEQUENCE</scope>
</reference>
<keyword evidence="2" id="KW-1185">Reference proteome</keyword>
<name>A0ABQ5J502_9ASTR</name>
<protein>
    <recommendedName>
        <fullName evidence="3">RNA-directed DNA polymerase, eukaryota, Reverse transcriptase zinc-binding domain protein</fullName>
    </recommendedName>
</protein>
<accession>A0ABQ5J502</accession>
<organism evidence="1 2">
    <name type="scientific">Tanacetum coccineum</name>
    <dbReference type="NCBI Taxonomy" id="301880"/>
    <lineage>
        <taxon>Eukaryota</taxon>
        <taxon>Viridiplantae</taxon>
        <taxon>Streptophyta</taxon>
        <taxon>Embryophyta</taxon>
        <taxon>Tracheophyta</taxon>
        <taxon>Spermatophyta</taxon>
        <taxon>Magnoliopsida</taxon>
        <taxon>eudicotyledons</taxon>
        <taxon>Gunneridae</taxon>
        <taxon>Pentapetalae</taxon>
        <taxon>asterids</taxon>
        <taxon>campanulids</taxon>
        <taxon>Asterales</taxon>
        <taxon>Asteraceae</taxon>
        <taxon>Asteroideae</taxon>
        <taxon>Anthemideae</taxon>
        <taxon>Anthemidinae</taxon>
        <taxon>Tanacetum</taxon>
    </lineage>
</organism>
<sequence length="158" mass="18331">MLAKWWWRFHNEGNALWCKLIRSIHGRSGDSNTTLSLKSKSGTLYHIVSIKNDLLNLSIDMSLIFKKKIGNGSDTRFWTDNWVGEGLLKFAFLRLYRLDTNQQWAVSDRAPTFHQHYDTTSAPIATASQVGLVYNWSWLRLIRTWPDLAELEDLCSLK</sequence>
<proteinExistence type="predicted"/>
<evidence type="ECO:0000313" key="1">
    <source>
        <dbReference type="EMBL" id="GJU07590.1"/>
    </source>
</evidence>
<dbReference type="Proteomes" id="UP001151760">
    <property type="component" value="Unassembled WGS sequence"/>
</dbReference>
<dbReference type="EMBL" id="BQNB010021555">
    <property type="protein sequence ID" value="GJU07590.1"/>
    <property type="molecule type" value="Genomic_DNA"/>
</dbReference>
<comment type="caution">
    <text evidence="1">The sequence shown here is derived from an EMBL/GenBank/DDBJ whole genome shotgun (WGS) entry which is preliminary data.</text>
</comment>
<gene>
    <name evidence="1" type="ORF">Tco_1124020</name>
</gene>
<reference evidence="1" key="2">
    <citation type="submission" date="2022-01" db="EMBL/GenBank/DDBJ databases">
        <authorList>
            <person name="Yamashiro T."/>
            <person name="Shiraishi A."/>
            <person name="Satake H."/>
            <person name="Nakayama K."/>
        </authorList>
    </citation>
    <scope>NUCLEOTIDE SEQUENCE</scope>
</reference>
<evidence type="ECO:0008006" key="3">
    <source>
        <dbReference type="Google" id="ProtNLM"/>
    </source>
</evidence>